<dbReference type="PIRSF" id="PIRSF000897">
    <property type="entry name" value="Acid_Ptase_ClsA"/>
    <property type="match status" value="1"/>
</dbReference>
<protein>
    <recommendedName>
        <fullName evidence="1">Acid phosphatase</fullName>
        <ecNumber evidence="1">3.1.3.2</ecNumber>
    </recommendedName>
</protein>
<dbReference type="Pfam" id="PF01569">
    <property type="entry name" value="PAP2"/>
    <property type="match status" value="1"/>
</dbReference>
<dbReference type="GO" id="GO:0003993">
    <property type="term" value="F:acid phosphatase activity"/>
    <property type="evidence" value="ECO:0007669"/>
    <property type="project" value="UniProtKB-EC"/>
</dbReference>
<feature type="domain" description="Phosphatidic acid phosphatase type 2/haloperoxidase" evidence="3">
    <location>
        <begin position="107"/>
        <end position="221"/>
    </location>
</feature>
<keyword evidence="1" id="KW-0378">Hydrolase</keyword>
<proteinExistence type="inferred from homology"/>
<dbReference type="SUPFAM" id="SSF48317">
    <property type="entry name" value="Acid phosphatase/Vanadium-dependent haloperoxidase"/>
    <property type="match status" value="1"/>
</dbReference>
<gene>
    <name evidence="4" type="ORF">AS203_11270</name>
</gene>
<dbReference type="AlphaFoldDB" id="A0A0S2KMR0"/>
<dbReference type="PRINTS" id="PR00483">
    <property type="entry name" value="BACPHPHTASE"/>
</dbReference>
<evidence type="ECO:0000256" key="1">
    <source>
        <dbReference type="PIRNR" id="PIRNR000897"/>
    </source>
</evidence>
<dbReference type="Proteomes" id="UP000056252">
    <property type="component" value="Chromosome"/>
</dbReference>
<keyword evidence="5" id="KW-1185">Reference proteome</keyword>
<feature type="signal peptide" evidence="2">
    <location>
        <begin position="1"/>
        <end position="21"/>
    </location>
</feature>
<evidence type="ECO:0000313" key="4">
    <source>
        <dbReference type="EMBL" id="ALO49592.1"/>
    </source>
</evidence>
<name>A0A0S2KMR0_9BACT</name>
<feature type="chain" id="PRO_5006601951" description="Acid phosphatase" evidence="2">
    <location>
        <begin position="22"/>
        <end position="245"/>
    </location>
</feature>
<dbReference type="InterPro" id="IPR036938">
    <property type="entry name" value="PAP2/HPO_sf"/>
</dbReference>
<accession>A0A0S2KMR0</accession>
<dbReference type="Gene3D" id="1.20.144.10">
    <property type="entry name" value="Phosphatidic acid phosphatase type 2/haloperoxidase"/>
    <property type="match status" value="1"/>
</dbReference>
<evidence type="ECO:0000256" key="2">
    <source>
        <dbReference type="SAM" id="SignalP"/>
    </source>
</evidence>
<dbReference type="EMBL" id="CP013195">
    <property type="protein sequence ID" value="ALO49592.1"/>
    <property type="molecule type" value="Genomic_DNA"/>
</dbReference>
<evidence type="ECO:0000313" key="5">
    <source>
        <dbReference type="Proteomes" id="UP000056252"/>
    </source>
</evidence>
<dbReference type="KEGG" id="peo:AS203_11270"/>
<evidence type="ECO:0000259" key="3">
    <source>
        <dbReference type="SMART" id="SM00014"/>
    </source>
</evidence>
<keyword evidence="2" id="KW-0732">Signal</keyword>
<dbReference type="InterPro" id="IPR001011">
    <property type="entry name" value="Acid_Pase_classA_bac"/>
</dbReference>
<sequence length="245" mass="27704">MKKLLLILISTVITLATTAQNKEQRPRMTGFLAKDELPQGTVYLPAPPDTSSVAYLNDFHRYQWGKSMRGTERGRQAVFDAYVQTDSILKGFSEAFGMLVTREQTPVTYDLIERVENDGSAGVRSVKRKYQRTRPYVQFHESTSVPWDEEELRRSGSYPSGHSARGWAIALVLSELNPAHQTEILKRGFDYGESRVIAGFHYQSDVDVARIAASAVVARLHACPAFIKQLALAKKELEKFQHRKK</sequence>
<comment type="catalytic activity">
    <reaction evidence="1">
        <text>a phosphate monoester + H2O = an alcohol + phosphate</text>
        <dbReference type="Rhea" id="RHEA:15017"/>
        <dbReference type="ChEBI" id="CHEBI:15377"/>
        <dbReference type="ChEBI" id="CHEBI:30879"/>
        <dbReference type="ChEBI" id="CHEBI:43474"/>
        <dbReference type="ChEBI" id="CHEBI:67140"/>
        <dbReference type="EC" id="3.1.3.2"/>
    </reaction>
</comment>
<dbReference type="SMART" id="SM00014">
    <property type="entry name" value="acidPPc"/>
    <property type="match status" value="1"/>
</dbReference>
<dbReference type="STRING" id="76123.AS203_11270"/>
<dbReference type="CDD" id="cd03397">
    <property type="entry name" value="PAP2_acid_phosphatase"/>
    <property type="match status" value="1"/>
</dbReference>
<dbReference type="GO" id="GO:0030288">
    <property type="term" value="C:outer membrane-bounded periplasmic space"/>
    <property type="evidence" value="ECO:0007669"/>
    <property type="project" value="InterPro"/>
</dbReference>
<dbReference type="RefSeq" id="WP_025065017.1">
    <property type="nucleotide sequence ID" value="NZ_CP013195.1"/>
</dbReference>
<dbReference type="EC" id="3.1.3.2" evidence="1"/>
<dbReference type="OrthoDB" id="9805301at2"/>
<organism evidence="4 5">
    <name type="scientific">Hoylesella enoeca</name>
    <dbReference type="NCBI Taxonomy" id="76123"/>
    <lineage>
        <taxon>Bacteria</taxon>
        <taxon>Pseudomonadati</taxon>
        <taxon>Bacteroidota</taxon>
        <taxon>Bacteroidia</taxon>
        <taxon>Bacteroidales</taxon>
        <taxon>Prevotellaceae</taxon>
        <taxon>Hoylesella</taxon>
    </lineage>
</organism>
<dbReference type="eggNOG" id="COG0671">
    <property type="taxonomic scope" value="Bacteria"/>
</dbReference>
<dbReference type="InterPro" id="IPR000326">
    <property type="entry name" value="PAP2/HPO"/>
</dbReference>
<reference evidence="5" key="1">
    <citation type="submission" date="2015-11" db="EMBL/GenBank/DDBJ databases">
        <authorList>
            <person name="Holder M.E."/>
            <person name="Ajami N.J."/>
            <person name="Petrosino J.F."/>
        </authorList>
    </citation>
    <scope>NUCLEOTIDE SEQUENCE [LARGE SCALE GENOMIC DNA]</scope>
    <source>
        <strain evidence="5">F0113</strain>
    </source>
</reference>
<comment type="similarity">
    <text evidence="1">Belongs to the class A bacterial acid phosphatase family.</text>
</comment>